<dbReference type="Proteomes" id="UP000004508">
    <property type="component" value="Unassembled WGS sequence"/>
</dbReference>
<proteinExistence type="predicted"/>
<reference evidence="1 2" key="1">
    <citation type="journal article" date="2011" name="Stand. Genomic Sci.">
        <title>Non-contiguous finished genome sequence and contextual data of the filamentous soil bacterium Ktedonobacter racemifer type strain (SOSP1-21).</title>
        <authorList>
            <person name="Chang Y.J."/>
            <person name="Land M."/>
            <person name="Hauser L."/>
            <person name="Chertkov O."/>
            <person name="Del Rio T.G."/>
            <person name="Nolan M."/>
            <person name="Copeland A."/>
            <person name="Tice H."/>
            <person name="Cheng J.F."/>
            <person name="Lucas S."/>
            <person name="Han C."/>
            <person name="Goodwin L."/>
            <person name="Pitluck S."/>
            <person name="Ivanova N."/>
            <person name="Ovchinikova G."/>
            <person name="Pati A."/>
            <person name="Chen A."/>
            <person name="Palaniappan K."/>
            <person name="Mavromatis K."/>
            <person name="Liolios K."/>
            <person name="Brettin T."/>
            <person name="Fiebig A."/>
            <person name="Rohde M."/>
            <person name="Abt B."/>
            <person name="Goker M."/>
            <person name="Detter J.C."/>
            <person name="Woyke T."/>
            <person name="Bristow J."/>
            <person name="Eisen J.A."/>
            <person name="Markowitz V."/>
            <person name="Hugenholtz P."/>
            <person name="Kyrpides N.C."/>
            <person name="Klenk H.P."/>
            <person name="Lapidus A."/>
        </authorList>
    </citation>
    <scope>NUCLEOTIDE SEQUENCE [LARGE SCALE GENOMIC DNA]</scope>
    <source>
        <strain evidence="2">DSM 44963</strain>
    </source>
</reference>
<dbReference type="STRING" id="485913.Krac_9717"/>
<dbReference type="InParanoid" id="D6TDE5"/>
<evidence type="ECO:0000313" key="1">
    <source>
        <dbReference type="EMBL" id="EFH88290.1"/>
    </source>
</evidence>
<dbReference type="EMBL" id="ADVG01000001">
    <property type="protein sequence ID" value="EFH88290.1"/>
    <property type="molecule type" value="Genomic_DNA"/>
</dbReference>
<dbReference type="Pfam" id="PF13384">
    <property type="entry name" value="HTH_23"/>
    <property type="match status" value="1"/>
</dbReference>
<gene>
    <name evidence="1" type="ORF">Krac_9717</name>
</gene>
<keyword evidence="2" id="KW-1185">Reference proteome</keyword>
<protein>
    <recommendedName>
        <fullName evidence="3">Resolvase HTH domain-containing protein</fullName>
    </recommendedName>
</protein>
<evidence type="ECO:0000313" key="2">
    <source>
        <dbReference type="Proteomes" id="UP000004508"/>
    </source>
</evidence>
<organism evidence="1 2">
    <name type="scientific">Ktedonobacter racemifer DSM 44963</name>
    <dbReference type="NCBI Taxonomy" id="485913"/>
    <lineage>
        <taxon>Bacteria</taxon>
        <taxon>Bacillati</taxon>
        <taxon>Chloroflexota</taxon>
        <taxon>Ktedonobacteria</taxon>
        <taxon>Ktedonobacterales</taxon>
        <taxon>Ktedonobacteraceae</taxon>
        <taxon>Ktedonobacter</taxon>
    </lineage>
</organism>
<dbReference type="AlphaFoldDB" id="D6TDE5"/>
<dbReference type="OrthoDB" id="9797501at2"/>
<comment type="caution">
    <text evidence="1">The sequence shown here is derived from an EMBL/GenBank/DDBJ whole genome shotgun (WGS) entry which is preliminary data.</text>
</comment>
<name>D6TDE5_KTERA</name>
<sequence>MGKTPEKCRDPMFADQGYSIPAICSALGISRTTLYRSVKEAESPTEFQNVQIYKRCRTYIAHCILSSKKHL</sequence>
<evidence type="ECO:0008006" key="3">
    <source>
        <dbReference type="Google" id="ProtNLM"/>
    </source>
</evidence>
<accession>D6TDE5</accession>